<evidence type="ECO:0000313" key="3">
    <source>
        <dbReference type="Proteomes" id="UP000317835"/>
    </source>
</evidence>
<dbReference type="SUPFAM" id="SSF100950">
    <property type="entry name" value="NagB/RpiA/CoA transferase-like"/>
    <property type="match status" value="1"/>
</dbReference>
<dbReference type="GO" id="GO:0004342">
    <property type="term" value="F:glucosamine-6-phosphate deaminase activity"/>
    <property type="evidence" value="ECO:0007669"/>
    <property type="project" value="UniProtKB-EC"/>
</dbReference>
<proteinExistence type="predicted"/>
<dbReference type="EMBL" id="CP036426">
    <property type="protein sequence ID" value="QDV35262.1"/>
    <property type="molecule type" value="Genomic_DNA"/>
</dbReference>
<dbReference type="GO" id="GO:0005975">
    <property type="term" value="P:carbohydrate metabolic process"/>
    <property type="evidence" value="ECO:0007669"/>
    <property type="project" value="InterPro"/>
</dbReference>
<dbReference type="GO" id="GO:0019262">
    <property type="term" value="P:N-acetylneuraminate catabolic process"/>
    <property type="evidence" value="ECO:0007669"/>
    <property type="project" value="TreeGrafter"/>
</dbReference>
<feature type="domain" description="Glucosamine/galactosamine-6-phosphate isomerase" evidence="1">
    <location>
        <begin position="25"/>
        <end position="158"/>
    </location>
</feature>
<evidence type="ECO:0000259" key="1">
    <source>
        <dbReference type="Pfam" id="PF01182"/>
    </source>
</evidence>
<organism evidence="2 3">
    <name type="scientific">Tautonia plasticadhaerens</name>
    <dbReference type="NCBI Taxonomy" id="2527974"/>
    <lineage>
        <taxon>Bacteria</taxon>
        <taxon>Pseudomonadati</taxon>
        <taxon>Planctomycetota</taxon>
        <taxon>Planctomycetia</taxon>
        <taxon>Isosphaerales</taxon>
        <taxon>Isosphaeraceae</taxon>
        <taxon>Tautonia</taxon>
    </lineage>
</organism>
<accession>A0A518H354</accession>
<gene>
    <name evidence="2" type="primary">nagB_1</name>
    <name evidence="2" type="ORF">ElP_31650</name>
</gene>
<dbReference type="PANTHER" id="PTHR11280">
    <property type="entry name" value="GLUCOSAMINE-6-PHOSPHATE ISOMERASE"/>
    <property type="match status" value="1"/>
</dbReference>
<dbReference type="EC" id="3.5.99.6" evidence="2"/>
<dbReference type="PANTHER" id="PTHR11280:SF6">
    <property type="entry name" value="GLUCOSAMINE-6-PHOSPHATE ISOMERASE NAGB"/>
    <property type="match status" value="1"/>
</dbReference>
<dbReference type="Pfam" id="PF01182">
    <property type="entry name" value="Glucosamine_iso"/>
    <property type="match status" value="1"/>
</dbReference>
<dbReference type="InterPro" id="IPR004547">
    <property type="entry name" value="Glucosamine6P_isomerase"/>
</dbReference>
<dbReference type="KEGG" id="tpla:ElP_31650"/>
<dbReference type="RefSeq" id="WP_145270743.1">
    <property type="nucleotide sequence ID" value="NZ_CP036426.1"/>
</dbReference>
<dbReference type="CDD" id="cd01399">
    <property type="entry name" value="GlcN6P_deaminase"/>
    <property type="match status" value="1"/>
</dbReference>
<name>A0A518H354_9BACT</name>
<dbReference type="GO" id="GO:0006043">
    <property type="term" value="P:glucosamine catabolic process"/>
    <property type="evidence" value="ECO:0007669"/>
    <property type="project" value="TreeGrafter"/>
</dbReference>
<dbReference type="Gene3D" id="3.40.50.1360">
    <property type="match status" value="1"/>
</dbReference>
<dbReference type="OrthoDB" id="9791139at2"/>
<dbReference type="GO" id="GO:0005737">
    <property type="term" value="C:cytoplasm"/>
    <property type="evidence" value="ECO:0007669"/>
    <property type="project" value="TreeGrafter"/>
</dbReference>
<dbReference type="Proteomes" id="UP000317835">
    <property type="component" value="Chromosome"/>
</dbReference>
<protein>
    <submittedName>
        <fullName evidence="2">Glucosamine-6-phosphate deaminase</fullName>
        <ecNumber evidence="2">3.5.99.6</ecNumber>
    </submittedName>
</protein>
<keyword evidence="2" id="KW-0378">Hydrolase</keyword>
<sequence length="265" mass="28851">MPLLEPPTPIAEWTVDRLRVKVFEDRARMGRAAAADAAGAIVERQEAAGVANVIFAAAPSQDEFLTALLGQGRVDWSRVVGFHMDEYLGLAPDHPASFRRYLHEHIFRLAGLPDDRLRLIPGEQADRPLRTCLEYEEKLRAEPPDVVCAGIGENGHIAFNDPPVADFLDPVLIKVVRLDHACRAQQVNDGCFAQLDDVPTHAYTLTVPALLSARAMTVVVPGPRKADAVFATLNGPIAEGCPATALRDHAGATLYLDRESARLVL</sequence>
<dbReference type="GO" id="GO:0042802">
    <property type="term" value="F:identical protein binding"/>
    <property type="evidence" value="ECO:0007669"/>
    <property type="project" value="TreeGrafter"/>
</dbReference>
<dbReference type="InterPro" id="IPR006148">
    <property type="entry name" value="Glc/Gal-6P_isomerase"/>
</dbReference>
<dbReference type="InterPro" id="IPR037171">
    <property type="entry name" value="NagB/RpiA_transferase-like"/>
</dbReference>
<evidence type="ECO:0000313" key="2">
    <source>
        <dbReference type="EMBL" id="QDV35262.1"/>
    </source>
</evidence>
<dbReference type="AlphaFoldDB" id="A0A518H354"/>
<keyword evidence="3" id="KW-1185">Reference proteome</keyword>
<dbReference type="GO" id="GO:0006046">
    <property type="term" value="P:N-acetylglucosamine catabolic process"/>
    <property type="evidence" value="ECO:0007669"/>
    <property type="project" value="TreeGrafter"/>
</dbReference>
<reference evidence="2 3" key="1">
    <citation type="submission" date="2019-02" db="EMBL/GenBank/DDBJ databases">
        <title>Deep-cultivation of Planctomycetes and their phenomic and genomic characterization uncovers novel biology.</title>
        <authorList>
            <person name="Wiegand S."/>
            <person name="Jogler M."/>
            <person name="Boedeker C."/>
            <person name="Pinto D."/>
            <person name="Vollmers J."/>
            <person name="Rivas-Marin E."/>
            <person name="Kohn T."/>
            <person name="Peeters S.H."/>
            <person name="Heuer A."/>
            <person name="Rast P."/>
            <person name="Oberbeckmann S."/>
            <person name="Bunk B."/>
            <person name="Jeske O."/>
            <person name="Meyerdierks A."/>
            <person name="Storesund J.E."/>
            <person name="Kallscheuer N."/>
            <person name="Luecker S."/>
            <person name="Lage O.M."/>
            <person name="Pohl T."/>
            <person name="Merkel B.J."/>
            <person name="Hornburger P."/>
            <person name="Mueller R.-W."/>
            <person name="Bruemmer F."/>
            <person name="Labrenz M."/>
            <person name="Spormann A.M."/>
            <person name="Op den Camp H."/>
            <person name="Overmann J."/>
            <person name="Amann R."/>
            <person name="Jetten M.S.M."/>
            <person name="Mascher T."/>
            <person name="Medema M.H."/>
            <person name="Devos D.P."/>
            <person name="Kaster A.-K."/>
            <person name="Ovreas L."/>
            <person name="Rohde M."/>
            <person name="Galperin M.Y."/>
            <person name="Jogler C."/>
        </authorList>
    </citation>
    <scope>NUCLEOTIDE SEQUENCE [LARGE SCALE GENOMIC DNA]</scope>
    <source>
        <strain evidence="2 3">ElP</strain>
    </source>
</reference>